<name>A0A0C9TDX4_PAXIN</name>
<gene>
    <name evidence="2" type="ORF">PAXINDRAFT_103382</name>
</gene>
<reference evidence="2 3" key="1">
    <citation type="submission" date="2014-06" db="EMBL/GenBank/DDBJ databases">
        <authorList>
            <consortium name="DOE Joint Genome Institute"/>
            <person name="Kuo A."/>
            <person name="Kohler A."/>
            <person name="Nagy L.G."/>
            <person name="Floudas D."/>
            <person name="Copeland A."/>
            <person name="Barry K.W."/>
            <person name="Cichocki N."/>
            <person name="Veneault-Fourrey C."/>
            <person name="LaButti K."/>
            <person name="Lindquist E.A."/>
            <person name="Lipzen A."/>
            <person name="Lundell T."/>
            <person name="Morin E."/>
            <person name="Murat C."/>
            <person name="Sun H."/>
            <person name="Tunlid A."/>
            <person name="Henrissat B."/>
            <person name="Grigoriev I.V."/>
            <person name="Hibbett D.S."/>
            <person name="Martin F."/>
            <person name="Nordberg H.P."/>
            <person name="Cantor M.N."/>
            <person name="Hua S.X."/>
        </authorList>
    </citation>
    <scope>NUCLEOTIDE SEQUENCE [LARGE SCALE GENOMIC DNA]</scope>
    <source>
        <strain evidence="2 3">ATCC 200175</strain>
    </source>
</reference>
<evidence type="ECO:0000256" key="1">
    <source>
        <dbReference type="SAM" id="MobiDB-lite"/>
    </source>
</evidence>
<dbReference type="EMBL" id="KN820341">
    <property type="protein sequence ID" value="KIJ06412.1"/>
    <property type="molecule type" value="Genomic_DNA"/>
</dbReference>
<dbReference type="HOGENOM" id="CLU_1816397_0_0_1"/>
<sequence>MAILQEYQHLKDKSVVVRVVAEPLSDLARDRESYAHREPLTSQLQFPDSVMPSTSSTTFPSSPQARLHIHGGPTPLLNVVPSLLSPSLLSARSHYSLHRPPTTANMQPLGLMVSVDDPLTEGSLGSAAQLAMRRPANDEEID</sequence>
<accession>A0A0C9TDX4</accession>
<proteinExistence type="predicted"/>
<evidence type="ECO:0000313" key="3">
    <source>
        <dbReference type="Proteomes" id="UP000053647"/>
    </source>
</evidence>
<evidence type="ECO:0000313" key="2">
    <source>
        <dbReference type="EMBL" id="KIJ06412.1"/>
    </source>
</evidence>
<feature type="region of interest" description="Disordered" evidence="1">
    <location>
        <begin position="46"/>
        <end position="66"/>
    </location>
</feature>
<protein>
    <submittedName>
        <fullName evidence="2">Uncharacterized protein</fullName>
    </submittedName>
</protein>
<keyword evidence="3" id="KW-1185">Reference proteome</keyword>
<organism evidence="2 3">
    <name type="scientific">Paxillus involutus ATCC 200175</name>
    <dbReference type="NCBI Taxonomy" id="664439"/>
    <lineage>
        <taxon>Eukaryota</taxon>
        <taxon>Fungi</taxon>
        <taxon>Dikarya</taxon>
        <taxon>Basidiomycota</taxon>
        <taxon>Agaricomycotina</taxon>
        <taxon>Agaricomycetes</taxon>
        <taxon>Agaricomycetidae</taxon>
        <taxon>Boletales</taxon>
        <taxon>Paxilineae</taxon>
        <taxon>Paxillaceae</taxon>
        <taxon>Paxillus</taxon>
    </lineage>
</organism>
<dbReference type="AlphaFoldDB" id="A0A0C9TDX4"/>
<feature type="compositionally biased region" description="Low complexity" evidence="1">
    <location>
        <begin position="52"/>
        <end position="63"/>
    </location>
</feature>
<reference evidence="3" key="2">
    <citation type="submission" date="2015-01" db="EMBL/GenBank/DDBJ databases">
        <title>Evolutionary Origins and Diversification of the Mycorrhizal Mutualists.</title>
        <authorList>
            <consortium name="DOE Joint Genome Institute"/>
            <consortium name="Mycorrhizal Genomics Consortium"/>
            <person name="Kohler A."/>
            <person name="Kuo A."/>
            <person name="Nagy L.G."/>
            <person name="Floudas D."/>
            <person name="Copeland A."/>
            <person name="Barry K.W."/>
            <person name="Cichocki N."/>
            <person name="Veneault-Fourrey C."/>
            <person name="LaButti K."/>
            <person name="Lindquist E.A."/>
            <person name="Lipzen A."/>
            <person name="Lundell T."/>
            <person name="Morin E."/>
            <person name="Murat C."/>
            <person name="Riley R."/>
            <person name="Ohm R."/>
            <person name="Sun H."/>
            <person name="Tunlid A."/>
            <person name="Henrissat B."/>
            <person name="Grigoriev I.V."/>
            <person name="Hibbett D.S."/>
            <person name="Martin F."/>
        </authorList>
    </citation>
    <scope>NUCLEOTIDE SEQUENCE [LARGE SCALE GENOMIC DNA]</scope>
    <source>
        <strain evidence="3">ATCC 200175</strain>
    </source>
</reference>
<dbReference type="Proteomes" id="UP000053647">
    <property type="component" value="Unassembled WGS sequence"/>
</dbReference>